<dbReference type="EMBL" id="JANBPG010000807">
    <property type="protein sequence ID" value="KAJ1893641.1"/>
    <property type="molecule type" value="Genomic_DNA"/>
</dbReference>
<comment type="caution">
    <text evidence="1">The sequence shown here is derived from an EMBL/GenBank/DDBJ whole genome shotgun (WGS) entry which is preliminary data.</text>
</comment>
<sequence length="71" mass="7746">MSQIDIHYNKAQQTEFCLIETQGSLETDIPGGLSGQQRFGQIERLPDGKVVMKIGIHRAAGSVVPLKKPLA</sequence>
<evidence type="ECO:0000313" key="2">
    <source>
        <dbReference type="Proteomes" id="UP001150581"/>
    </source>
</evidence>
<evidence type="ECO:0000313" key="1">
    <source>
        <dbReference type="EMBL" id="KAJ1893641.1"/>
    </source>
</evidence>
<reference evidence="1" key="1">
    <citation type="submission" date="2022-07" db="EMBL/GenBank/DDBJ databases">
        <title>Phylogenomic reconstructions and comparative analyses of Kickxellomycotina fungi.</title>
        <authorList>
            <person name="Reynolds N.K."/>
            <person name="Stajich J.E."/>
            <person name="Barry K."/>
            <person name="Grigoriev I.V."/>
            <person name="Crous P."/>
            <person name="Smith M.E."/>
        </authorList>
    </citation>
    <scope>NUCLEOTIDE SEQUENCE</scope>
    <source>
        <strain evidence="1">Benny 63K</strain>
    </source>
</reference>
<name>A0ACC1IG97_9FUNG</name>
<organism evidence="1 2">
    <name type="scientific">Kickxella alabastrina</name>
    <dbReference type="NCBI Taxonomy" id="61397"/>
    <lineage>
        <taxon>Eukaryota</taxon>
        <taxon>Fungi</taxon>
        <taxon>Fungi incertae sedis</taxon>
        <taxon>Zoopagomycota</taxon>
        <taxon>Kickxellomycotina</taxon>
        <taxon>Kickxellomycetes</taxon>
        <taxon>Kickxellales</taxon>
        <taxon>Kickxellaceae</taxon>
        <taxon>Kickxella</taxon>
    </lineage>
</organism>
<feature type="non-terminal residue" evidence="1">
    <location>
        <position position="71"/>
    </location>
</feature>
<gene>
    <name evidence="1" type="ORF">LPJ66_005636</name>
</gene>
<protein>
    <submittedName>
        <fullName evidence="1">Uncharacterized protein</fullName>
    </submittedName>
</protein>
<accession>A0ACC1IG97</accession>
<keyword evidence="2" id="KW-1185">Reference proteome</keyword>
<dbReference type="Proteomes" id="UP001150581">
    <property type="component" value="Unassembled WGS sequence"/>
</dbReference>
<proteinExistence type="predicted"/>